<accession>A0A143BH94</accession>
<gene>
    <name evidence="2" type="ORF">GEMMAAP_05380</name>
</gene>
<evidence type="ECO:0000313" key="3">
    <source>
        <dbReference type="Proteomes" id="UP000076404"/>
    </source>
</evidence>
<keyword evidence="3" id="KW-1185">Reference proteome</keyword>
<organism evidence="2 3">
    <name type="scientific">Gemmatimonas phototrophica</name>
    <dbReference type="NCBI Taxonomy" id="1379270"/>
    <lineage>
        <taxon>Bacteria</taxon>
        <taxon>Pseudomonadati</taxon>
        <taxon>Gemmatimonadota</taxon>
        <taxon>Gemmatimonadia</taxon>
        <taxon>Gemmatimonadales</taxon>
        <taxon>Gemmatimonadaceae</taxon>
        <taxon>Gemmatimonas</taxon>
    </lineage>
</organism>
<evidence type="ECO:0000256" key="1">
    <source>
        <dbReference type="SAM" id="MobiDB-lite"/>
    </source>
</evidence>
<proteinExistence type="predicted"/>
<dbReference type="AlphaFoldDB" id="A0A143BH94"/>
<reference evidence="2 3" key="1">
    <citation type="journal article" date="2014" name="Proc. Natl. Acad. Sci. U.S.A.">
        <title>Functional type 2 photosynthetic reaction centers found in the rare bacterial phylum Gemmatimonadetes.</title>
        <authorList>
            <person name="Zeng Y."/>
            <person name="Feng F."/>
            <person name="Medova H."/>
            <person name="Dean J."/>
            <person name="Koblizek M."/>
        </authorList>
    </citation>
    <scope>NUCLEOTIDE SEQUENCE [LARGE SCALE GENOMIC DNA]</scope>
    <source>
        <strain evidence="2 3">AP64</strain>
    </source>
</reference>
<dbReference type="KEGG" id="gph:GEMMAAP_05380"/>
<feature type="region of interest" description="Disordered" evidence="1">
    <location>
        <begin position="24"/>
        <end position="43"/>
    </location>
</feature>
<evidence type="ECO:0000313" key="2">
    <source>
        <dbReference type="EMBL" id="AMW04426.1"/>
    </source>
</evidence>
<sequence length="181" mass="20036">MISESAWFAIIILSLQHVGISKRTSAQPSMRTEGKAGAVTTASDAGPSVHRTFAIVRFPPPHFLLDKPVPPIVGYYGWKISFDGETLTVVLRPDSAMSTSNHQRAVSTSTLYLCATPATPIMECQTALSGRARLTAQVLELEINELSFINRLRNARPNWATRQSFEPGGHFRVDRLPIKYR</sequence>
<protein>
    <submittedName>
        <fullName evidence="2">Uncharacterized protein</fullName>
    </submittedName>
</protein>
<name>A0A143BH94_9BACT</name>
<reference evidence="2 3" key="2">
    <citation type="journal article" date="2016" name="Environ. Microbiol. Rep.">
        <title>Metagenomic evidence for the presence of phototrophic Gemmatimonadetes bacteria in diverse environments.</title>
        <authorList>
            <person name="Zeng Y."/>
            <person name="Baumbach J."/>
            <person name="Barbosa E.G."/>
            <person name="Azevedo V."/>
            <person name="Zhang C."/>
            <person name="Koblizek M."/>
        </authorList>
    </citation>
    <scope>NUCLEOTIDE SEQUENCE [LARGE SCALE GENOMIC DNA]</scope>
    <source>
        <strain evidence="2 3">AP64</strain>
    </source>
</reference>
<dbReference type="Proteomes" id="UP000076404">
    <property type="component" value="Chromosome"/>
</dbReference>
<dbReference type="EMBL" id="CP011454">
    <property type="protein sequence ID" value="AMW04426.1"/>
    <property type="molecule type" value="Genomic_DNA"/>
</dbReference>